<organism evidence="1 2">
    <name type="scientific">Sphaerosporella brunnea</name>
    <dbReference type="NCBI Taxonomy" id="1250544"/>
    <lineage>
        <taxon>Eukaryota</taxon>
        <taxon>Fungi</taxon>
        <taxon>Dikarya</taxon>
        <taxon>Ascomycota</taxon>
        <taxon>Pezizomycotina</taxon>
        <taxon>Pezizomycetes</taxon>
        <taxon>Pezizales</taxon>
        <taxon>Pyronemataceae</taxon>
        <taxon>Sphaerosporella</taxon>
    </lineage>
</organism>
<sequence length="416" mass="48290">MAKRKRIVYETAAMKRRRIARNKARAAAREAARQAAELATVHVAARGALGHNFAVVIPVVRAPPLAALVAPQTVPTTLPVSSKNAPRRRGGPLDWIPVEIHLEILEAMFRCTAPYFPGGGPRFGNWAVWYIPRRRLYWSSYSTFWQNDPSKLRRQQAAYRQKNRETRRAWQVRHFDLRNYLQASPNARRIWDTHNRSLIQGVMREIAEEGGLGPPKTLFNGLEEWPIEALIDEEKRAEPRSPPLVWLRWLTPAGSDLLYLQNLQYSLEMTRADRAGRTGVRDGISEDHWLNRLPPNVHASIIGFIILGKVEENVLLRSSTNSIQQLPFLKDYFTFNRLARKIYRQPQFFAELFRPALNALQWKVDRQIRRKLNMHIQLGPNAHGRRWLEMCRETVDIQLDRDWVRAEIQRRQAISS</sequence>
<comment type="caution">
    <text evidence="1">The sequence shown here is derived from an EMBL/GenBank/DDBJ whole genome shotgun (WGS) entry which is preliminary data.</text>
</comment>
<keyword evidence="2" id="KW-1185">Reference proteome</keyword>
<evidence type="ECO:0000313" key="1">
    <source>
        <dbReference type="EMBL" id="KAA8903427.1"/>
    </source>
</evidence>
<dbReference type="EMBL" id="VXIS01000117">
    <property type="protein sequence ID" value="KAA8903427.1"/>
    <property type="molecule type" value="Genomic_DNA"/>
</dbReference>
<name>A0A5J5ETN7_9PEZI</name>
<proteinExistence type="predicted"/>
<accession>A0A5J5ETN7</accession>
<reference evidence="1 2" key="1">
    <citation type="submission" date="2019-09" db="EMBL/GenBank/DDBJ databases">
        <title>Draft genome of the ectomycorrhizal ascomycete Sphaerosporella brunnea.</title>
        <authorList>
            <consortium name="DOE Joint Genome Institute"/>
            <person name="Benucci G.M."/>
            <person name="Marozzi G."/>
            <person name="Antonielli L."/>
            <person name="Sanchez S."/>
            <person name="Marco P."/>
            <person name="Wang X."/>
            <person name="Falini L.B."/>
            <person name="Barry K."/>
            <person name="Haridas S."/>
            <person name="Lipzen A."/>
            <person name="Labutti K."/>
            <person name="Grigoriev I.V."/>
            <person name="Murat C."/>
            <person name="Martin F."/>
            <person name="Albertini E."/>
            <person name="Donnini D."/>
            <person name="Bonito G."/>
        </authorList>
    </citation>
    <scope>NUCLEOTIDE SEQUENCE [LARGE SCALE GENOMIC DNA]</scope>
    <source>
        <strain evidence="1 2">Sb_GMNB300</strain>
    </source>
</reference>
<dbReference type="InParanoid" id="A0A5J5ETN7"/>
<gene>
    <name evidence="1" type="ORF">FN846DRAFT_891123</name>
</gene>
<dbReference type="AlphaFoldDB" id="A0A5J5ETN7"/>
<dbReference type="Proteomes" id="UP000326924">
    <property type="component" value="Unassembled WGS sequence"/>
</dbReference>
<evidence type="ECO:0000313" key="2">
    <source>
        <dbReference type="Proteomes" id="UP000326924"/>
    </source>
</evidence>
<protein>
    <submittedName>
        <fullName evidence="1">Uncharacterized protein</fullName>
    </submittedName>
</protein>